<reference evidence="5 6" key="1">
    <citation type="journal article" date="2014" name="Nat. Commun.">
        <title>Klebsormidium flaccidum genome reveals primary factors for plant terrestrial adaptation.</title>
        <authorList>
            <person name="Hori K."/>
            <person name="Maruyama F."/>
            <person name="Fujisawa T."/>
            <person name="Togashi T."/>
            <person name="Yamamoto N."/>
            <person name="Seo M."/>
            <person name="Sato S."/>
            <person name="Yamada T."/>
            <person name="Mori H."/>
            <person name="Tajima N."/>
            <person name="Moriyama T."/>
            <person name="Ikeuchi M."/>
            <person name="Watanabe M."/>
            <person name="Wada H."/>
            <person name="Kobayashi K."/>
            <person name="Saito M."/>
            <person name="Masuda T."/>
            <person name="Sasaki-Sekimoto Y."/>
            <person name="Mashiguchi K."/>
            <person name="Awai K."/>
            <person name="Shimojima M."/>
            <person name="Masuda S."/>
            <person name="Iwai M."/>
            <person name="Nobusawa T."/>
            <person name="Narise T."/>
            <person name="Kondo S."/>
            <person name="Saito H."/>
            <person name="Sato R."/>
            <person name="Murakawa M."/>
            <person name="Ihara Y."/>
            <person name="Oshima-Yamada Y."/>
            <person name="Ohtaka K."/>
            <person name="Satoh M."/>
            <person name="Sonobe K."/>
            <person name="Ishii M."/>
            <person name="Ohtani R."/>
            <person name="Kanamori-Sato M."/>
            <person name="Honoki R."/>
            <person name="Miyazaki D."/>
            <person name="Mochizuki H."/>
            <person name="Umetsu J."/>
            <person name="Higashi K."/>
            <person name="Shibata D."/>
            <person name="Kamiya Y."/>
            <person name="Sato N."/>
            <person name="Nakamura Y."/>
            <person name="Tabata S."/>
            <person name="Ida S."/>
            <person name="Kurokawa K."/>
            <person name="Ohta H."/>
        </authorList>
    </citation>
    <scope>NUCLEOTIDE SEQUENCE [LARGE SCALE GENOMIC DNA]</scope>
    <source>
        <strain evidence="5 6">NIES-2285</strain>
    </source>
</reference>
<dbReference type="SUPFAM" id="SSF74650">
    <property type="entry name" value="Galactose mutarotase-like"/>
    <property type="match status" value="1"/>
</dbReference>
<proteinExistence type="inferred from homology"/>
<organism evidence="5 6">
    <name type="scientific">Klebsormidium nitens</name>
    <name type="common">Green alga</name>
    <name type="synonym">Ulothrix nitens</name>
    <dbReference type="NCBI Taxonomy" id="105231"/>
    <lineage>
        <taxon>Eukaryota</taxon>
        <taxon>Viridiplantae</taxon>
        <taxon>Streptophyta</taxon>
        <taxon>Klebsormidiophyceae</taxon>
        <taxon>Klebsormidiales</taxon>
        <taxon>Klebsormidiaceae</taxon>
        <taxon>Klebsormidium</taxon>
    </lineage>
</organism>
<dbReference type="AlphaFoldDB" id="A0A1Y1IF09"/>
<dbReference type="InterPro" id="IPR011013">
    <property type="entry name" value="Gal_mutarotase_sf_dom"/>
</dbReference>
<dbReference type="InterPro" id="IPR008183">
    <property type="entry name" value="Aldose_1/G6P_1-epimerase"/>
</dbReference>
<dbReference type="EC" id="5.1.3.15" evidence="3"/>
<dbReference type="GO" id="GO:0047938">
    <property type="term" value="F:glucose-6-phosphate 1-epimerase activity"/>
    <property type="evidence" value="ECO:0000318"/>
    <property type="project" value="GO_Central"/>
</dbReference>
<dbReference type="OMA" id="MNWSITD"/>
<dbReference type="CDD" id="cd09020">
    <property type="entry name" value="D-hex-6-P-epi_like"/>
    <property type="match status" value="1"/>
</dbReference>
<comment type="similarity">
    <text evidence="2">Belongs to the glucose-6-phosphate 1-epimerase family.</text>
</comment>
<dbReference type="Pfam" id="PF01263">
    <property type="entry name" value="Aldose_epim"/>
    <property type="match status" value="1"/>
</dbReference>
<evidence type="ECO:0000313" key="5">
    <source>
        <dbReference type="EMBL" id="GAQ89495.1"/>
    </source>
</evidence>
<dbReference type="PANTHER" id="PTHR11122:SF39">
    <property type="entry name" value="GLUCOSE-6-PHOSPHATE 1-EPIMERASE"/>
    <property type="match status" value="1"/>
</dbReference>
<evidence type="ECO:0000256" key="4">
    <source>
        <dbReference type="ARBA" id="ARBA00023235"/>
    </source>
</evidence>
<gene>
    <name evidence="5" type="ORF">KFL_005290100</name>
</gene>
<dbReference type="GO" id="GO:0030246">
    <property type="term" value="F:carbohydrate binding"/>
    <property type="evidence" value="ECO:0007669"/>
    <property type="project" value="InterPro"/>
</dbReference>
<evidence type="ECO:0000256" key="2">
    <source>
        <dbReference type="ARBA" id="ARBA00005866"/>
    </source>
</evidence>
<evidence type="ECO:0000256" key="1">
    <source>
        <dbReference type="ARBA" id="ARBA00001096"/>
    </source>
</evidence>
<dbReference type="PANTHER" id="PTHR11122">
    <property type="entry name" value="APOSPORY-ASSOCIATED PROTEIN C-RELATED"/>
    <property type="match status" value="1"/>
</dbReference>
<dbReference type="Proteomes" id="UP000054558">
    <property type="component" value="Unassembled WGS sequence"/>
</dbReference>
<name>A0A1Y1IF09_KLENI</name>
<accession>A0A1Y1IF09</accession>
<sequence>MAAASVSSRMCVGSIPCQTSFNASIRASSAPCSSLPIPVCGRKQRVQSLSSAKLLAGKAITFSSARPVASGGGRTSIRAALSSAEAGIATSDVAGLSSKYGIPGSVSIEKGEGGSTKVVLKHESGAEADVYLFGAVVTAWRQPDGKDFLYVRPDAKFDGSKPISGGIPHCFPQFGPGEMQQHGFARNLDWAIVSTSADANPDDPEPMLELLLTDNEYTRKMWPYEFAAVYQVTLKAEALVASLRIINLDTQPFDFTAALHTYFRAAIDKVKVSGLKGLQSLNKDPDPNNPIESKETRDEVTFPGFVDVMYKDAPEELILDSGLGYSIALQSTGWKDAVTWSPYKTMESCYKEFVCVENAQLDPVVVEPGKSWKAELRLQPH</sequence>
<dbReference type="OrthoDB" id="1659429at2759"/>
<dbReference type="GO" id="GO:0005737">
    <property type="term" value="C:cytoplasm"/>
    <property type="evidence" value="ECO:0000318"/>
    <property type="project" value="GO_Central"/>
</dbReference>
<evidence type="ECO:0000256" key="3">
    <source>
        <dbReference type="ARBA" id="ARBA00012083"/>
    </source>
</evidence>
<evidence type="ECO:0000313" key="6">
    <source>
        <dbReference type="Proteomes" id="UP000054558"/>
    </source>
</evidence>
<dbReference type="InterPro" id="IPR014718">
    <property type="entry name" value="GH-type_carb-bd"/>
</dbReference>
<dbReference type="Gene3D" id="2.70.98.10">
    <property type="match status" value="1"/>
</dbReference>
<dbReference type="GO" id="GO:0005975">
    <property type="term" value="P:carbohydrate metabolic process"/>
    <property type="evidence" value="ECO:0007669"/>
    <property type="project" value="InterPro"/>
</dbReference>
<keyword evidence="6" id="KW-1185">Reference proteome</keyword>
<dbReference type="EMBL" id="DF237478">
    <property type="protein sequence ID" value="GAQ89495.1"/>
    <property type="molecule type" value="Genomic_DNA"/>
</dbReference>
<dbReference type="STRING" id="105231.A0A1Y1IF09"/>
<comment type="catalytic activity">
    <reaction evidence="1">
        <text>alpha-D-glucose 6-phosphate = beta-D-glucose 6-phosphate</text>
        <dbReference type="Rhea" id="RHEA:16249"/>
        <dbReference type="ChEBI" id="CHEBI:58225"/>
        <dbReference type="ChEBI" id="CHEBI:58247"/>
        <dbReference type="EC" id="5.1.3.15"/>
    </reaction>
</comment>
<protein>
    <recommendedName>
        <fullName evidence="3">glucose-6-phosphate 1-epimerase</fullName>
        <ecNumber evidence="3">5.1.3.15</ecNumber>
    </recommendedName>
</protein>
<keyword evidence="4" id="KW-0413">Isomerase</keyword>
<dbReference type="InterPro" id="IPR025532">
    <property type="entry name" value="G6P_1-epimerase"/>
</dbReference>